<accession>A0A7R9D616</accession>
<organism evidence="1">
    <name type="scientific">Timema cristinae</name>
    <name type="common">Walking stick</name>
    <dbReference type="NCBI Taxonomy" id="61476"/>
    <lineage>
        <taxon>Eukaryota</taxon>
        <taxon>Metazoa</taxon>
        <taxon>Ecdysozoa</taxon>
        <taxon>Arthropoda</taxon>
        <taxon>Hexapoda</taxon>
        <taxon>Insecta</taxon>
        <taxon>Pterygota</taxon>
        <taxon>Neoptera</taxon>
        <taxon>Polyneoptera</taxon>
        <taxon>Phasmatodea</taxon>
        <taxon>Timematodea</taxon>
        <taxon>Timematoidea</taxon>
        <taxon>Timematidae</taxon>
        <taxon>Timema</taxon>
    </lineage>
</organism>
<evidence type="ECO:0000313" key="1">
    <source>
        <dbReference type="EMBL" id="CAD7408776.1"/>
    </source>
</evidence>
<reference evidence="1" key="1">
    <citation type="submission" date="2020-11" db="EMBL/GenBank/DDBJ databases">
        <authorList>
            <person name="Tran Van P."/>
        </authorList>
    </citation>
    <scope>NUCLEOTIDE SEQUENCE</scope>
</reference>
<dbReference type="EMBL" id="OC320765">
    <property type="protein sequence ID" value="CAD7408776.1"/>
    <property type="molecule type" value="Genomic_DNA"/>
</dbReference>
<sequence length="164" mass="18069">MTKVTPLGLPPLQEETRDSQRAWTRTHRQQCSDINGHRVAHDLKLRPEYMRLFQKSALPSPLSQPCFPRCEITATKLNSNMATADPVYEGLFSTWNQFNLLGVKPCPCCLVPVAWGVVLLVDSTLQSPGPSEGTQPQLMIALPPCWTAGATQAGRNLSLLSCKP</sequence>
<dbReference type="AlphaFoldDB" id="A0A7R9D616"/>
<name>A0A7R9D616_TIMCR</name>
<proteinExistence type="predicted"/>
<protein>
    <submittedName>
        <fullName evidence="1">Uncharacterized protein</fullName>
    </submittedName>
</protein>
<gene>
    <name evidence="1" type="ORF">TCEB3V08_LOCUS9697</name>
</gene>